<dbReference type="EMBL" id="MU277187">
    <property type="protein sequence ID" value="KAI0069283.1"/>
    <property type="molecule type" value="Genomic_DNA"/>
</dbReference>
<organism evidence="1 2">
    <name type="scientific">Artomyces pyxidatus</name>
    <dbReference type="NCBI Taxonomy" id="48021"/>
    <lineage>
        <taxon>Eukaryota</taxon>
        <taxon>Fungi</taxon>
        <taxon>Dikarya</taxon>
        <taxon>Basidiomycota</taxon>
        <taxon>Agaricomycotina</taxon>
        <taxon>Agaricomycetes</taxon>
        <taxon>Russulales</taxon>
        <taxon>Auriscalpiaceae</taxon>
        <taxon>Artomyces</taxon>
    </lineage>
</organism>
<reference evidence="1" key="2">
    <citation type="journal article" date="2022" name="New Phytol.">
        <title>Evolutionary transition to the ectomycorrhizal habit in the genomes of a hyperdiverse lineage of mushroom-forming fungi.</title>
        <authorList>
            <person name="Looney B."/>
            <person name="Miyauchi S."/>
            <person name="Morin E."/>
            <person name="Drula E."/>
            <person name="Courty P.E."/>
            <person name="Kohler A."/>
            <person name="Kuo A."/>
            <person name="LaButti K."/>
            <person name="Pangilinan J."/>
            <person name="Lipzen A."/>
            <person name="Riley R."/>
            <person name="Andreopoulos W."/>
            <person name="He G."/>
            <person name="Johnson J."/>
            <person name="Nolan M."/>
            <person name="Tritt A."/>
            <person name="Barry K.W."/>
            <person name="Grigoriev I.V."/>
            <person name="Nagy L.G."/>
            <person name="Hibbett D."/>
            <person name="Henrissat B."/>
            <person name="Matheny P.B."/>
            <person name="Labbe J."/>
            <person name="Martin F.M."/>
        </authorList>
    </citation>
    <scope>NUCLEOTIDE SEQUENCE</scope>
    <source>
        <strain evidence="1">HHB10654</strain>
    </source>
</reference>
<proteinExistence type="predicted"/>
<accession>A0ACB8TLK6</accession>
<comment type="caution">
    <text evidence="1">The sequence shown here is derived from an EMBL/GenBank/DDBJ whole genome shotgun (WGS) entry which is preliminary data.</text>
</comment>
<keyword evidence="2" id="KW-1185">Reference proteome</keyword>
<evidence type="ECO:0000313" key="1">
    <source>
        <dbReference type="EMBL" id="KAI0069283.1"/>
    </source>
</evidence>
<sequence length="225" mass="24216">MSRQWNDYSEDVHRLPAGMTRVAYDAQTRQYTFRDGNGEIYLGSPGEEYGTMVPAQNANPIELSKGPGQTTNVPAYKRPVIYAEPEVGVASPIDESESDDGSSSRSPSPSSPSSSGPHRHGHERGMTFADILPPHLITSAPASPTEPGFSSEAVSPSRFSMKPKTSAHIRAASAPNPAVTPVHRDYPTSGKGSTKLRATARALGRSFTAFKRGMKGPRRDEYAEV</sequence>
<dbReference type="Proteomes" id="UP000814140">
    <property type="component" value="Unassembled WGS sequence"/>
</dbReference>
<gene>
    <name evidence="1" type="ORF">BV25DRAFT_1910971</name>
</gene>
<protein>
    <submittedName>
        <fullName evidence="1">Uncharacterized protein</fullName>
    </submittedName>
</protein>
<name>A0ACB8TLK6_9AGAM</name>
<evidence type="ECO:0000313" key="2">
    <source>
        <dbReference type="Proteomes" id="UP000814140"/>
    </source>
</evidence>
<reference evidence="1" key="1">
    <citation type="submission" date="2021-03" db="EMBL/GenBank/DDBJ databases">
        <authorList>
            <consortium name="DOE Joint Genome Institute"/>
            <person name="Ahrendt S."/>
            <person name="Looney B.P."/>
            <person name="Miyauchi S."/>
            <person name="Morin E."/>
            <person name="Drula E."/>
            <person name="Courty P.E."/>
            <person name="Chicoki N."/>
            <person name="Fauchery L."/>
            <person name="Kohler A."/>
            <person name="Kuo A."/>
            <person name="Labutti K."/>
            <person name="Pangilinan J."/>
            <person name="Lipzen A."/>
            <person name="Riley R."/>
            <person name="Andreopoulos W."/>
            <person name="He G."/>
            <person name="Johnson J."/>
            <person name="Barry K.W."/>
            <person name="Grigoriev I.V."/>
            <person name="Nagy L."/>
            <person name="Hibbett D."/>
            <person name="Henrissat B."/>
            <person name="Matheny P.B."/>
            <person name="Labbe J."/>
            <person name="Martin F."/>
        </authorList>
    </citation>
    <scope>NUCLEOTIDE SEQUENCE</scope>
    <source>
        <strain evidence="1">HHB10654</strain>
    </source>
</reference>